<dbReference type="GO" id="GO:0003968">
    <property type="term" value="F:RNA-directed RNA polymerase activity"/>
    <property type="evidence" value="ECO:0007669"/>
    <property type="project" value="InterPro"/>
</dbReference>
<dbReference type="InterPro" id="IPR043502">
    <property type="entry name" value="DNA/RNA_pol_sf"/>
</dbReference>
<reference evidence="2" key="1">
    <citation type="submission" date="2017-04" db="EMBL/GenBank/DDBJ databases">
        <title>Unveiling RNA virosphere associated with marine microorganisms.</title>
        <authorList>
            <person name="Urayama S."/>
            <person name="Takaki Y."/>
            <person name="Nishi S."/>
            <person name="Yoshida Y."/>
            <person name="Deguchi S."/>
            <person name="Takai K."/>
            <person name="Nunoura T."/>
        </authorList>
    </citation>
    <scope>NUCLEOTIDE SEQUENCE</scope>
</reference>
<evidence type="ECO:0000313" key="2">
    <source>
        <dbReference type="EMBL" id="GBH22257.1"/>
    </source>
</evidence>
<protein>
    <submittedName>
        <fullName evidence="2">RdRp</fullName>
    </submittedName>
</protein>
<comment type="caution">
    <text evidence="2">The sequence shown here is derived from an EMBL/GenBank/DDBJ whole genome shotgun (WGS) entry which is preliminary data.</text>
</comment>
<feature type="domain" description="RNA-directed RNA polymerase C-terminal" evidence="1">
    <location>
        <begin position="198"/>
        <end position="391"/>
    </location>
</feature>
<name>A0A2V0RAY3_9ZZZZ</name>
<sequence>MNYIKLLQEGINKFLTPAAQERASTSFARLITGASPTPRTPLFKGQTEEQVFSAWNEILDNWKASDISLVDLILYDQSKMKKVGPQGGLRPFKERESDFEAYYSTPTDRPESEINSVAIEECKRIAFGGMKNKRPQSYQNVVNQDKYDNKLITNSGCTEFSKRNIQEVIDIAIQQANSGEWKELPMILFSRSQRLAERFVFGAAFALNLVEKSFIYPMMDQIRKTGHPFFSAWEGFEQVEIGLREQNFFNEGHTYIQQDFTKMDKHVNALQMKIVELITLDFWQVPFQSEYAFVLSHVLNIGVLINLDTLVTGTHGMPSGSGLTNFAESLINLYIMIMYSLNGIEVVAVQGLGDDGIISIKRNGLSDEEILNVMQRITFQVGQEINPLKQGISEHTTVYLQRFFDDRLPRVDGKVLGMYPSILALNTAMNPERYHDASKWSKEMEILRWIMVLENCKNLPYFHDLIQFFMKGDKYRLGLDLPDFFILLPILYKESQDIKGFIPTYNQESINRGIYDFETVKYLMDQARKA</sequence>
<accession>A0A2V0RAY3</accession>
<dbReference type="SUPFAM" id="SSF56672">
    <property type="entry name" value="DNA/RNA polymerases"/>
    <property type="match status" value="1"/>
</dbReference>
<dbReference type="EMBL" id="BDQB01000150">
    <property type="protein sequence ID" value="GBH22257.1"/>
    <property type="molecule type" value="Genomic_RNA"/>
</dbReference>
<dbReference type="GO" id="GO:0006351">
    <property type="term" value="P:DNA-templated transcription"/>
    <property type="evidence" value="ECO:0007669"/>
    <property type="project" value="InterPro"/>
</dbReference>
<proteinExistence type="predicted"/>
<dbReference type="AlphaFoldDB" id="A0A2V0RAY3"/>
<dbReference type="GO" id="GO:0003723">
    <property type="term" value="F:RNA binding"/>
    <property type="evidence" value="ECO:0007669"/>
    <property type="project" value="InterPro"/>
</dbReference>
<dbReference type="Pfam" id="PF00680">
    <property type="entry name" value="RdRP_1"/>
    <property type="match status" value="1"/>
</dbReference>
<organism evidence="2">
    <name type="scientific">viral metagenome</name>
    <dbReference type="NCBI Taxonomy" id="1070528"/>
    <lineage>
        <taxon>unclassified sequences</taxon>
        <taxon>metagenomes</taxon>
        <taxon>organismal metagenomes</taxon>
    </lineage>
</organism>
<dbReference type="InterPro" id="IPR001205">
    <property type="entry name" value="RNA-dir_pol_C"/>
</dbReference>
<evidence type="ECO:0000259" key="1">
    <source>
        <dbReference type="Pfam" id="PF00680"/>
    </source>
</evidence>